<keyword evidence="3 6" id="KW-0812">Transmembrane</keyword>
<comment type="subcellular location">
    <subcellularLocation>
        <location evidence="1">Membrane</location>
        <topology evidence="1">Multi-pass membrane protein</topology>
    </subcellularLocation>
</comment>
<proteinExistence type="inferred from homology"/>
<evidence type="ECO:0000256" key="6">
    <source>
        <dbReference type="SAM" id="Phobius"/>
    </source>
</evidence>
<dbReference type="Pfam" id="PF02361">
    <property type="entry name" value="CbiQ"/>
    <property type="match status" value="1"/>
</dbReference>
<evidence type="ECO:0000256" key="1">
    <source>
        <dbReference type="ARBA" id="ARBA00004141"/>
    </source>
</evidence>
<feature type="transmembrane region" description="Helical" evidence="6">
    <location>
        <begin position="52"/>
        <end position="73"/>
    </location>
</feature>
<evidence type="ECO:0000256" key="4">
    <source>
        <dbReference type="ARBA" id="ARBA00022989"/>
    </source>
</evidence>
<feature type="transmembrane region" description="Helical" evidence="6">
    <location>
        <begin position="93"/>
        <end position="116"/>
    </location>
</feature>
<dbReference type="CDD" id="cd16914">
    <property type="entry name" value="EcfT"/>
    <property type="match status" value="1"/>
</dbReference>
<dbReference type="AlphaFoldDB" id="A0A1T4QG07"/>
<evidence type="ECO:0000313" key="8">
    <source>
        <dbReference type="Proteomes" id="UP000190135"/>
    </source>
</evidence>
<feature type="transmembrane region" description="Helical" evidence="6">
    <location>
        <begin position="12"/>
        <end position="45"/>
    </location>
</feature>
<reference evidence="7 8" key="1">
    <citation type="submission" date="2017-02" db="EMBL/GenBank/DDBJ databases">
        <authorList>
            <person name="Peterson S.W."/>
        </authorList>
    </citation>
    <scope>NUCLEOTIDE SEQUENCE [LARGE SCALE GENOMIC DNA]</scope>
    <source>
        <strain evidence="7 8">USBA 369</strain>
    </source>
</reference>
<dbReference type="EMBL" id="FUXL01000005">
    <property type="protein sequence ID" value="SKA02576.1"/>
    <property type="molecule type" value="Genomic_DNA"/>
</dbReference>
<keyword evidence="5 6" id="KW-0472">Membrane</keyword>
<name>A0A1T4QG07_9HYPH</name>
<dbReference type="RefSeq" id="WP_078707949.1">
    <property type="nucleotide sequence ID" value="NZ_FUXL01000005.1"/>
</dbReference>
<organism evidence="7 8">
    <name type="scientific">Consotaella salsifontis</name>
    <dbReference type="NCBI Taxonomy" id="1365950"/>
    <lineage>
        <taxon>Bacteria</taxon>
        <taxon>Pseudomonadati</taxon>
        <taxon>Pseudomonadota</taxon>
        <taxon>Alphaproteobacteria</taxon>
        <taxon>Hyphomicrobiales</taxon>
        <taxon>Aurantimonadaceae</taxon>
        <taxon>Consotaella</taxon>
    </lineage>
</organism>
<protein>
    <submittedName>
        <fullName evidence="7">Energy-coupling factor transport system permease protein</fullName>
    </submittedName>
</protein>
<dbReference type="InterPro" id="IPR003339">
    <property type="entry name" value="ABC/ECF_trnsptr_transmembrane"/>
</dbReference>
<evidence type="ECO:0000256" key="5">
    <source>
        <dbReference type="ARBA" id="ARBA00023136"/>
    </source>
</evidence>
<evidence type="ECO:0000313" key="7">
    <source>
        <dbReference type="EMBL" id="SKA02576.1"/>
    </source>
</evidence>
<sequence length="242" mass="26263">MLKRLNPLTVLAAALIWIVATTLVFSVAFQSGALILFAALILVLGRISPARLLLLMIPFALFGFGFFTTNVLFRQENAEAVAVFSQSLAESDAARGGLILFLRALAGGMISLFFALSIEPVALVRALMAYLRLPPRIAYALFAAVEVVPDLAATAHQIRLVEAMRAGRPLRRFPTPGELFRMVVPLMAFAVRRAGRTAIAMEARGFRADRPRTLLRVPGFSRLDLIFALALVAVLGLGLIFA</sequence>
<keyword evidence="8" id="KW-1185">Reference proteome</keyword>
<gene>
    <name evidence="7" type="ORF">SAMN05428963_10527</name>
</gene>
<evidence type="ECO:0000256" key="3">
    <source>
        <dbReference type="ARBA" id="ARBA00022692"/>
    </source>
</evidence>
<dbReference type="GO" id="GO:0005886">
    <property type="term" value="C:plasma membrane"/>
    <property type="evidence" value="ECO:0007669"/>
    <property type="project" value="UniProtKB-ARBA"/>
</dbReference>
<accession>A0A1T4QG07</accession>
<dbReference type="STRING" id="1365950.SAMN05428963_10527"/>
<dbReference type="OrthoDB" id="92887at2"/>
<keyword evidence="4 6" id="KW-1133">Transmembrane helix</keyword>
<evidence type="ECO:0000256" key="2">
    <source>
        <dbReference type="ARBA" id="ARBA00008564"/>
    </source>
</evidence>
<dbReference type="Proteomes" id="UP000190135">
    <property type="component" value="Unassembled WGS sequence"/>
</dbReference>
<feature type="transmembrane region" description="Helical" evidence="6">
    <location>
        <begin position="220"/>
        <end position="241"/>
    </location>
</feature>
<comment type="similarity">
    <text evidence="2">Belongs to the CbiQ family.</text>
</comment>